<dbReference type="PROSITE" id="PS51257">
    <property type="entry name" value="PROKAR_LIPOPROTEIN"/>
    <property type="match status" value="1"/>
</dbReference>
<dbReference type="Proteomes" id="UP000541426">
    <property type="component" value="Unassembled WGS sequence"/>
</dbReference>
<evidence type="ECO:0000313" key="2">
    <source>
        <dbReference type="Proteomes" id="UP000541426"/>
    </source>
</evidence>
<dbReference type="RefSeq" id="WP_183962435.1">
    <property type="nucleotide sequence ID" value="NZ_BAABBZ010000012.1"/>
</dbReference>
<gene>
    <name evidence="1" type="ORF">GGQ68_000122</name>
</gene>
<comment type="caution">
    <text evidence="1">The sequence shown here is derived from an EMBL/GenBank/DDBJ whole genome shotgun (WGS) entry which is preliminary data.</text>
</comment>
<name>A0A7W6DID2_9RHOB</name>
<accession>A0A7W6DID2</accession>
<organism evidence="1 2">
    <name type="scientific">Sagittula marina</name>
    <dbReference type="NCBI Taxonomy" id="943940"/>
    <lineage>
        <taxon>Bacteria</taxon>
        <taxon>Pseudomonadati</taxon>
        <taxon>Pseudomonadota</taxon>
        <taxon>Alphaproteobacteria</taxon>
        <taxon>Rhodobacterales</taxon>
        <taxon>Roseobacteraceae</taxon>
        <taxon>Sagittula</taxon>
    </lineage>
</organism>
<proteinExistence type="predicted"/>
<protein>
    <submittedName>
        <fullName evidence="1">Putative small lipoprotein YifL</fullName>
    </submittedName>
</protein>
<keyword evidence="1" id="KW-0449">Lipoprotein</keyword>
<sequence>MIRTGLFLMTLALLAGCGADGDPQPPVADSRPEPGLAVRGTVSVGITG</sequence>
<reference evidence="1 2" key="1">
    <citation type="submission" date="2020-08" db="EMBL/GenBank/DDBJ databases">
        <title>Genomic Encyclopedia of Type Strains, Phase IV (KMG-IV): sequencing the most valuable type-strain genomes for metagenomic binning, comparative biology and taxonomic classification.</title>
        <authorList>
            <person name="Goeker M."/>
        </authorList>
    </citation>
    <scope>NUCLEOTIDE SEQUENCE [LARGE SCALE GENOMIC DNA]</scope>
    <source>
        <strain evidence="1 2">DSM 102235</strain>
    </source>
</reference>
<evidence type="ECO:0000313" key="1">
    <source>
        <dbReference type="EMBL" id="MBB3983811.1"/>
    </source>
</evidence>
<dbReference type="EMBL" id="JACIEJ010000001">
    <property type="protein sequence ID" value="MBB3983811.1"/>
    <property type="molecule type" value="Genomic_DNA"/>
</dbReference>
<keyword evidence="2" id="KW-1185">Reference proteome</keyword>
<dbReference type="AlphaFoldDB" id="A0A7W6DID2"/>